<keyword evidence="2" id="KW-1185">Reference proteome</keyword>
<name>A0AAW1HT90_POPJA</name>
<dbReference type="Proteomes" id="UP001458880">
    <property type="component" value="Unassembled WGS sequence"/>
</dbReference>
<evidence type="ECO:0000313" key="2">
    <source>
        <dbReference type="Proteomes" id="UP001458880"/>
    </source>
</evidence>
<protein>
    <submittedName>
        <fullName evidence="1">Uncharacterized protein</fullName>
    </submittedName>
</protein>
<dbReference type="AlphaFoldDB" id="A0AAW1HT90"/>
<dbReference type="EMBL" id="JASPKY010000986">
    <property type="protein sequence ID" value="KAK9679731.1"/>
    <property type="molecule type" value="Genomic_DNA"/>
</dbReference>
<sequence>MNMLPSIPPLDMRSDIGNIGERWAKWIQRLENYLVATNIVDENRKTAILLHLIGEDAYDTYMSLPEIPESDPPLTSPFEIADTYMSLPEIPESDPPLTSPFEIAKQLIGEDAYDTYMSLPEIPESDPPLTSPFEIAKQKLKAYFERKVNIDFETFRFRDAKQMSDETIDQYYTRLLKQKSLICSHLDNVKFGSQLQQLLLTYWSIPHATTKKTPYELVFKQEIHNLLPSISTTEDNGNVSKEEEQQRMKHKTYADSKRKTRPHNFQIGDQVLYKIPKANALTPAYETSPYTVIEMKGTQIIAKQENHTITRNASFFKHFVKPDSDRIIPSLKPSVPRGLRM</sequence>
<accession>A0AAW1HT90</accession>
<gene>
    <name evidence="1" type="ORF">QE152_g39763</name>
</gene>
<reference evidence="1 2" key="1">
    <citation type="journal article" date="2024" name="BMC Genomics">
        <title>De novo assembly and annotation of Popillia japonica's genome with initial clues to its potential as an invasive pest.</title>
        <authorList>
            <person name="Cucini C."/>
            <person name="Boschi S."/>
            <person name="Funari R."/>
            <person name="Cardaioli E."/>
            <person name="Iannotti N."/>
            <person name="Marturano G."/>
            <person name="Paoli F."/>
            <person name="Bruttini M."/>
            <person name="Carapelli A."/>
            <person name="Frati F."/>
            <person name="Nardi F."/>
        </authorList>
    </citation>
    <scope>NUCLEOTIDE SEQUENCE [LARGE SCALE GENOMIC DNA]</scope>
    <source>
        <strain evidence="1">DMR45628</strain>
    </source>
</reference>
<proteinExistence type="predicted"/>
<comment type="caution">
    <text evidence="1">The sequence shown here is derived from an EMBL/GenBank/DDBJ whole genome shotgun (WGS) entry which is preliminary data.</text>
</comment>
<evidence type="ECO:0000313" key="1">
    <source>
        <dbReference type="EMBL" id="KAK9679731.1"/>
    </source>
</evidence>
<organism evidence="1 2">
    <name type="scientific">Popillia japonica</name>
    <name type="common">Japanese beetle</name>
    <dbReference type="NCBI Taxonomy" id="7064"/>
    <lineage>
        <taxon>Eukaryota</taxon>
        <taxon>Metazoa</taxon>
        <taxon>Ecdysozoa</taxon>
        <taxon>Arthropoda</taxon>
        <taxon>Hexapoda</taxon>
        <taxon>Insecta</taxon>
        <taxon>Pterygota</taxon>
        <taxon>Neoptera</taxon>
        <taxon>Endopterygota</taxon>
        <taxon>Coleoptera</taxon>
        <taxon>Polyphaga</taxon>
        <taxon>Scarabaeiformia</taxon>
        <taxon>Scarabaeidae</taxon>
        <taxon>Rutelinae</taxon>
        <taxon>Popillia</taxon>
    </lineage>
</organism>